<comment type="caution">
    <text evidence="2">The sequence shown here is derived from an EMBL/GenBank/DDBJ whole genome shotgun (WGS) entry which is preliminary data.</text>
</comment>
<evidence type="ECO:0000313" key="3">
    <source>
        <dbReference type="Proteomes" id="UP000284476"/>
    </source>
</evidence>
<dbReference type="Proteomes" id="UP000284476">
    <property type="component" value="Unassembled WGS sequence"/>
</dbReference>
<dbReference type="Gene3D" id="2.170.16.10">
    <property type="entry name" value="Hedgehog/Intein (Hint) domain"/>
    <property type="match status" value="1"/>
</dbReference>
<protein>
    <submittedName>
        <fullName evidence="2">Hint domain-containing protein</fullName>
    </submittedName>
</protein>
<gene>
    <name evidence="2" type="ORF">D2T30_20995</name>
</gene>
<organism evidence="2 3">
    <name type="scientific">Paenirhodobacter populi</name>
    <dbReference type="NCBI Taxonomy" id="2306993"/>
    <lineage>
        <taxon>Bacteria</taxon>
        <taxon>Pseudomonadati</taxon>
        <taxon>Pseudomonadota</taxon>
        <taxon>Alphaproteobacteria</taxon>
        <taxon>Rhodobacterales</taxon>
        <taxon>Rhodobacter group</taxon>
        <taxon>Paenirhodobacter</taxon>
    </lineage>
</organism>
<evidence type="ECO:0000259" key="1">
    <source>
        <dbReference type="Pfam" id="PF13403"/>
    </source>
</evidence>
<reference evidence="2 3" key="2">
    <citation type="submission" date="2019-01" db="EMBL/GenBank/DDBJ databases">
        <authorList>
            <person name="Li Y."/>
        </authorList>
    </citation>
    <scope>NUCLEOTIDE SEQUENCE [LARGE SCALE GENOMIC DNA]</scope>
    <source>
        <strain evidence="2 3">SK2B-1</strain>
    </source>
</reference>
<dbReference type="InterPro" id="IPR036844">
    <property type="entry name" value="Hint_dom_sf"/>
</dbReference>
<dbReference type="AlphaFoldDB" id="A0A443J8B5"/>
<proteinExistence type="predicted"/>
<dbReference type="SUPFAM" id="SSF51294">
    <property type="entry name" value="Hedgehog/intein (Hint) domain"/>
    <property type="match status" value="1"/>
</dbReference>
<feature type="domain" description="Hedgehog/Intein (Hint)" evidence="1">
    <location>
        <begin position="169"/>
        <end position="315"/>
    </location>
</feature>
<reference evidence="2 3" key="1">
    <citation type="submission" date="2019-01" db="EMBL/GenBank/DDBJ databases">
        <title>Sinorhodobacter populi sp. nov. isolated from the symptomatic bark tissue of Populus euramericana canker.</title>
        <authorList>
            <person name="Xu G."/>
        </authorList>
    </citation>
    <scope>NUCLEOTIDE SEQUENCE [LARGE SCALE GENOMIC DNA]</scope>
    <source>
        <strain evidence="2 3">SK2B-1</strain>
    </source>
</reference>
<dbReference type="Pfam" id="PF13403">
    <property type="entry name" value="Hint_2"/>
    <property type="match status" value="1"/>
</dbReference>
<evidence type="ECO:0000313" key="2">
    <source>
        <dbReference type="EMBL" id="RWR16716.1"/>
    </source>
</evidence>
<dbReference type="InterPro" id="IPR028992">
    <property type="entry name" value="Hedgehog/Intein_dom"/>
</dbReference>
<dbReference type="EMBL" id="SAUZ01000038">
    <property type="protein sequence ID" value="RWR16716.1"/>
    <property type="molecule type" value="Genomic_DNA"/>
</dbReference>
<dbReference type="RefSeq" id="WP_128210418.1">
    <property type="nucleotide sequence ID" value="NZ_JBHRSO010000023.1"/>
</dbReference>
<sequence>MGFTLKIIPLSSLNFSGTEANLQYVDGSGWWGKTTSYTTEGATTAQVRTDGAAELTDDPLWSDDGNGGIESRTQILDQPLEIGGKTYPAGAAIEDEYEITLQDADGNRYVLAAISVTTFSDEDGTASANETTIVGFIWDGPAPPQGTVLTVVPGGVKDHQSLDPSTVQVCFAAGTMIRTPKGDRRVEDLAVDDLVLTKDHGPQPIRWIGRSPKTAEDLARNEKLRPIRIRAGALGQGIPENDLVVSPQHRILVRSKIAERLFGAKEVLIAAKQLLQVEGIDIAEDLAGVEYFHILFDRHEVVISNGAETESLFTGPQALKSVGRAAIEEIFAIFPELRARDYTPTAARMLVSGRQGRKMVMRHLQHKRGLVAVA</sequence>
<accession>A0A443J8B5</accession>
<name>A0A443J8B5_9RHOB</name>